<dbReference type="AlphaFoldDB" id="A0AA88ASL6"/>
<sequence>MLLITKRVNKITKSSLVLQTKLLRPVISVHGLSDEMGGDIAFEQNAKRRVVGDGNWVLIHSADQVPTEAELEELTEDVEHAVVGVGGVLEAAVGVDPVEELEGALPVVAVRGEGSGDCVGVEVGKLRSGWVWWVGIGCGGEWLRCGGAQKEGGSGGAREKKEAPSPEASRG</sequence>
<comment type="caution">
    <text evidence="2">The sequence shown here is derived from an EMBL/GenBank/DDBJ whole genome shotgun (WGS) entry which is preliminary data.</text>
</comment>
<protein>
    <submittedName>
        <fullName evidence="2">Uncharacterized protein</fullName>
    </submittedName>
</protein>
<dbReference type="EMBL" id="BTGU01000032">
    <property type="protein sequence ID" value="GMN49936.1"/>
    <property type="molecule type" value="Genomic_DNA"/>
</dbReference>
<dbReference type="EMBL" id="BTGU01000032">
    <property type="protein sequence ID" value="GMN49944.1"/>
    <property type="molecule type" value="Genomic_DNA"/>
</dbReference>
<dbReference type="Proteomes" id="UP001187192">
    <property type="component" value="Unassembled WGS sequence"/>
</dbReference>
<feature type="compositionally biased region" description="Basic and acidic residues" evidence="1">
    <location>
        <begin position="157"/>
        <end position="171"/>
    </location>
</feature>
<reference evidence="2" key="1">
    <citation type="submission" date="2023-07" db="EMBL/GenBank/DDBJ databases">
        <title>draft genome sequence of fig (Ficus carica).</title>
        <authorList>
            <person name="Takahashi T."/>
            <person name="Nishimura K."/>
        </authorList>
    </citation>
    <scope>NUCLEOTIDE SEQUENCE</scope>
</reference>
<evidence type="ECO:0000313" key="4">
    <source>
        <dbReference type="Proteomes" id="UP001187192"/>
    </source>
</evidence>
<gene>
    <name evidence="2" type="ORF">TIFTF001_019102</name>
    <name evidence="3" type="ORF">TIFTF001_019117</name>
</gene>
<evidence type="ECO:0000256" key="1">
    <source>
        <dbReference type="SAM" id="MobiDB-lite"/>
    </source>
</evidence>
<feature type="region of interest" description="Disordered" evidence="1">
    <location>
        <begin position="148"/>
        <end position="171"/>
    </location>
</feature>
<dbReference type="Gramene" id="FCD_00003146-RA">
    <property type="protein sequence ID" value="FCD_00003146-RA:cds"/>
    <property type="gene ID" value="FCD_00003146"/>
</dbReference>
<organism evidence="2 4">
    <name type="scientific">Ficus carica</name>
    <name type="common">Common fig</name>
    <dbReference type="NCBI Taxonomy" id="3494"/>
    <lineage>
        <taxon>Eukaryota</taxon>
        <taxon>Viridiplantae</taxon>
        <taxon>Streptophyta</taxon>
        <taxon>Embryophyta</taxon>
        <taxon>Tracheophyta</taxon>
        <taxon>Spermatophyta</taxon>
        <taxon>Magnoliopsida</taxon>
        <taxon>eudicotyledons</taxon>
        <taxon>Gunneridae</taxon>
        <taxon>Pentapetalae</taxon>
        <taxon>rosids</taxon>
        <taxon>fabids</taxon>
        <taxon>Rosales</taxon>
        <taxon>Moraceae</taxon>
        <taxon>Ficeae</taxon>
        <taxon>Ficus</taxon>
    </lineage>
</organism>
<proteinExistence type="predicted"/>
<evidence type="ECO:0000313" key="2">
    <source>
        <dbReference type="EMBL" id="GMN49936.1"/>
    </source>
</evidence>
<keyword evidence="4" id="KW-1185">Reference proteome</keyword>
<evidence type="ECO:0000313" key="3">
    <source>
        <dbReference type="EMBL" id="GMN49944.1"/>
    </source>
</evidence>
<accession>A0AA88ASL6</accession>
<name>A0AA88ASL6_FICCA</name>